<evidence type="ECO:0000256" key="1">
    <source>
        <dbReference type="ARBA" id="ARBA00010554"/>
    </source>
</evidence>
<dbReference type="EMBL" id="AP025523">
    <property type="protein sequence ID" value="BDE06198.1"/>
    <property type="molecule type" value="Genomic_DNA"/>
</dbReference>
<proteinExistence type="inferred from homology"/>
<keyword evidence="3" id="KW-1185">Reference proteome</keyword>
<gene>
    <name evidence="2" type="ORF">WPS_14740</name>
</gene>
<evidence type="ECO:0008006" key="4">
    <source>
        <dbReference type="Google" id="ProtNLM"/>
    </source>
</evidence>
<dbReference type="InterPro" id="IPR011322">
    <property type="entry name" value="N-reg_PII-like_a/b"/>
</dbReference>
<dbReference type="SUPFAM" id="SSF54913">
    <property type="entry name" value="GlnB-like"/>
    <property type="match status" value="1"/>
</dbReference>
<dbReference type="AlphaFoldDB" id="A0AAN1XVH1"/>
<dbReference type="Proteomes" id="UP001317532">
    <property type="component" value="Chromosome"/>
</dbReference>
<comment type="similarity">
    <text evidence="1">Belongs to the UPF0166 family.</text>
</comment>
<dbReference type="PANTHER" id="PTHR35983:SF1">
    <property type="entry name" value="UPF0166 PROTEIN TM_0021"/>
    <property type="match status" value="1"/>
</dbReference>
<protein>
    <recommendedName>
        <fullName evidence="4">DUF190 domain-containing protein</fullName>
    </recommendedName>
</protein>
<dbReference type="InterPro" id="IPR003793">
    <property type="entry name" value="UPF0166"/>
</dbReference>
<dbReference type="KEGG" id="vab:WPS_14740"/>
<name>A0AAN1XVH1_UNVUL</name>
<accession>A0AAN1XVH1</accession>
<reference evidence="2 3" key="1">
    <citation type="journal article" date="2022" name="ISME Commun">
        <title>Vulcanimicrobium alpinus gen. nov. sp. nov., the first cultivated representative of the candidate phylum 'Eremiobacterota', is a metabolically versatile aerobic anoxygenic phototroph.</title>
        <authorList>
            <person name="Yabe S."/>
            <person name="Muto K."/>
            <person name="Abe K."/>
            <person name="Yokota A."/>
            <person name="Staudigel H."/>
            <person name="Tebo B.M."/>
        </authorList>
    </citation>
    <scope>NUCLEOTIDE SEQUENCE [LARGE SCALE GENOMIC DNA]</scope>
    <source>
        <strain evidence="2 3">WC8-2</strain>
    </source>
</reference>
<dbReference type="InterPro" id="IPR015867">
    <property type="entry name" value="N-reg_PII/ATP_PRibTrfase_C"/>
</dbReference>
<organism evidence="2 3">
    <name type="scientific">Vulcanimicrobium alpinum</name>
    <dbReference type="NCBI Taxonomy" id="3016050"/>
    <lineage>
        <taxon>Bacteria</taxon>
        <taxon>Bacillati</taxon>
        <taxon>Vulcanimicrobiota</taxon>
        <taxon>Vulcanimicrobiia</taxon>
        <taxon>Vulcanimicrobiales</taxon>
        <taxon>Vulcanimicrobiaceae</taxon>
        <taxon>Vulcanimicrobium</taxon>
    </lineage>
</organism>
<dbReference type="PANTHER" id="PTHR35983">
    <property type="entry name" value="UPF0166 PROTEIN TM_0021"/>
    <property type="match status" value="1"/>
</dbReference>
<sequence>MHSVQAIVTITRVSFFAIVVFSGGLRDAGKHEENGRGVRSEYGVYHRVGLVSTEAARVPLAGPAKLLRVVIGEADRAGHRPLYAALVECLKGAGIAGATVLRGVEGYGGHATVHAARILDLSSDLPMVVEAVDTPERIAAVLPAVRALVREGLVTLQDVEVVALSPSAPAP</sequence>
<dbReference type="Gene3D" id="3.30.70.120">
    <property type="match status" value="1"/>
</dbReference>
<evidence type="ECO:0000313" key="3">
    <source>
        <dbReference type="Proteomes" id="UP001317532"/>
    </source>
</evidence>
<evidence type="ECO:0000313" key="2">
    <source>
        <dbReference type="EMBL" id="BDE06198.1"/>
    </source>
</evidence>
<dbReference type="Pfam" id="PF02641">
    <property type="entry name" value="DUF190"/>
    <property type="match status" value="1"/>
</dbReference>